<sequence>MDAPALRRDVRTRFFIISDTHGHELSSKYDEHADVAIHCGDLTTESKIQEFRTAIDLIKSINAPLKLVIAGNHDFTMDIPMFQRKVREANPPLNPDLVRREYGDYGEVRKLFDEAKDNGIIFLDEGTHTFSLPNGTSLKVYASPYTPSLGDWAFQYHPEVGHNFALGNDVDVVITHGPPRGIMDMAYSGERAGSPALFEAIARSRPRMHCFGHIHEGWGARLVSWRRKISEKPSHLTDIDNGSSTVVANLSHITPETGMEKSTTSHCTGDTNPLTAGSQTLFVNAAFEGTEDLPTQPPWLIDIELSLVA</sequence>
<proteinExistence type="predicted"/>
<keyword evidence="3" id="KW-1185">Reference proteome</keyword>
<name>A0ABR4H5D8_9EURO</name>
<comment type="caution">
    <text evidence="2">The sequence shown here is derived from an EMBL/GenBank/DDBJ whole genome shotgun (WGS) entry which is preliminary data.</text>
</comment>
<dbReference type="Pfam" id="PF00149">
    <property type="entry name" value="Metallophos"/>
    <property type="match status" value="1"/>
</dbReference>
<dbReference type="Gene3D" id="3.60.21.10">
    <property type="match status" value="1"/>
</dbReference>
<feature type="domain" description="Calcineurin-like phosphoesterase" evidence="1">
    <location>
        <begin position="13"/>
        <end position="216"/>
    </location>
</feature>
<evidence type="ECO:0000313" key="2">
    <source>
        <dbReference type="EMBL" id="KAL2810027.1"/>
    </source>
</evidence>
<reference evidence="2 3" key="1">
    <citation type="submission" date="2024-07" db="EMBL/GenBank/DDBJ databases">
        <title>Section-level genome sequencing and comparative genomics of Aspergillus sections Usti and Cavernicolus.</title>
        <authorList>
            <consortium name="Lawrence Berkeley National Laboratory"/>
            <person name="Nybo J.L."/>
            <person name="Vesth T.C."/>
            <person name="Theobald S."/>
            <person name="Frisvad J.C."/>
            <person name="Larsen T.O."/>
            <person name="Kjaerboelling I."/>
            <person name="Rothschild-Mancinelli K."/>
            <person name="Lyhne E.K."/>
            <person name="Kogle M.E."/>
            <person name="Barry K."/>
            <person name="Clum A."/>
            <person name="Na H."/>
            <person name="Ledsgaard L."/>
            <person name="Lin J."/>
            <person name="Lipzen A."/>
            <person name="Kuo A."/>
            <person name="Riley R."/>
            <person name="Mondo S."/>
            <person name="Labutti K."/>
            <person name="Haridas S."/>
            <person name="Pangalinan J."/>
            <person name="Salamov A.A."/>
            <person name="Simmons B.A."/>
            <person name="Magnuson J.K."/>
            <person name="Chen J."/>
            <person name="Drula E."/>
            <person name="Henrissat B."/>
            <person name="Wiebenga A."/>
            <person name="Lubbers R.J."/>
            <person name="Gomes A.C."/>
            <person name="Makela M.R."/>
            <person name="Stajich J."/>
            <person name="Grigoriev I.V."/>
            <person name="Mortensen U.H."/>
            <person name="De Vries R.P."/>
            <person name="Baker S.E."/>
            <person name="Andersen M.R."/>
        </authorList>
    </citation>
    <scope>NUCLEOTIDE SEQUENCE [LARGE SCALE GENOMIC DNA]</scope>
    <source>
        <strain evidence="2 3">CBS 588.65</strain>
    </source>
</reference>
<dbReference type="PANTHER" id="PTHR12905:SF0">
    <property type="entry name" value="CALCINEURIN-LIKE PHOSPHOESTERASE DOMAIN-CONTAINING PROTEIN"/>
    <property type="match status" value="1"/>
</dbReference>
<evidence type="ECO:0000313" key="3">
    <source>
        <dbReference type="Proteomes" id="UP001610334"/>
    </source>
</evidence>
<accession>A0ABR4H5D8</accession>
<dbReference type="PANTHER" id="PTHR12905">
    <property type="entry name" value="METALLOPHOSPHOESTERASE"/>
    <property type="match status" value="1"/>
</dbReference>
<evidence type="ECO:0000259" key="1">
    <source>
        <dbReference type="Pfam" id="PF00149"/>
    </source>
</evidence>
<dbReference type="Proteomes" id="UP001610334">
    <property type="component" value="Unassembled WGS sequence"/>
</dbReference>
<dbReference type="InterPro" id="IPR029052">
    <property type="entry name" value="Metallo-depent_PP-like"/>
</dbReference>
<organism evidence="2 3">
    <name type="scientific">Aspergillus granulosus</name>
    <dbReference type="NCBI Taxonomy" id="176169"/>
    <lineage>
        <taxon>Eukaryota</taxon>
        <taxon>Fungi</taxon>
        <taxon>Dikarya</taxon>
        <taxon>Ascomycota</taxon>
        <taxon>Pezizomycotina</taxon>
        <taxon>Eurotiomycetes</taxon>
        <taxon>Eurotiomycetidae</taxon>
        <taxon>Eurotiales</taxon>
        <taxon>Aspergillaceae</taxon>
        <taxon>Aspergillus</taxon>
        <taxon>Aspergillus subgen. Nidulantes</taxon>
    </lineage>
</organism>
<dbReference type="CDD" id="cd07379">
    <property type="entry name" value="MPP_239FB"/>
    <property type="match status" value="1"/>
</dbReference>
<gene>
    <name evidence="2" type="ORF">BJX63DRAFT_331547</name>
</gene>
<dbReference type="EMBL" id="JBFXLT010000078">
    <property type="protein sequence ID" value="KAL2810027.1"/>
    <property type="molecule type" value="Genomic_DNA"/>
</dbReference>
<dbReference type="InterPro" id="IPR004843">
    <property type="entry name" value="Calcineurin-like_PHP"/>
</dbReference>
<protein>
    <submittedName>
        <fullName evidence="2">Metallophosphoesterase domain-containing protein</fullName>
    </submittedName>
</protein>
<dbReference type="InterPro" id="IPR051693">
    <property type="entry name" value="UPF0046_metallophosphoest"/>
</dbReference>
<dbReference type="SUPFAM" id="SSF56300">
    <property type="entry name" value="Metallo-dependent phosphatases"/>
    <property type="match status" value="1"/>
</dbReference>